<reference evidence="3" key="1">
    <citation type="submission" date="2017-02" db="UniProtKB">
        <authorList>
            <consortium name="WormBaseParasite"/>
        </authorList>
    </citation>
    <scope>IDENTIFICATION</scope>
</reference>
<name>A0A0N4XD44_NIPBR</name>
<dbReference type="Proteomes" id="UP000271162">
    <property type="component" value="Unassembled WGS sequence"/>
</dbReference>
<keyword evidence="2" id="KW-1185">Reference proteome</keyword>
<protein>
    <submittedName>
        <fullName evidence="1 3">Uncharacterized protein</fullName>
    </submittedName>
</protein>
<sequence length="82" mass="9185">MEPLSQSAAHTLWISSSEKLARKPAPTEYTGITVVVFVKCAAFNAPPSTSEWKIVFTAVSAFLHFDFSRSLRLRLIEYEHGL</sequence>
<organism evidence="3">
    <name type="scientific">Nippostrongylus brasiliensis</name>
    <name type="common">Rat hookworm</name>
    <dbReference type="NCBI Taxonomy" id="27835"/>
    <lineage>
        <taxon>Eukaryota</taxon>
        <taxon>Metazoa</taxon>
        <taxon>Ecdysozoa</taxon>
        <taxon>Nematoda</taxon>
        <taxon>Chromadorea</taxon>
        <taxon>Rhabditida</taxon>
        <taxon>Rhabditina</taxon>
        <taxon>Rhabditomorpha</taxon>
        <taxon>Strongyloidea</taxon>
        <taxon>Heligmosomidae</taxon>
        <taxon>Nippostrongylus</taxon>
    </lineage>
</organism>
<accession>A0A0N4XD44</accession>
<proteinExistence type="predicted"/>
<evidence type="ECO:0000313" key="3">
    <source>
        <dbReference type="WBParaSite" id="NBR_0000041301-mRNA-1"/>
    </source>
</evidence>
<dbReference type="WBParaSite" id="NBR_0000041301-mRNA-1">
    <property type="protein sequence ID" value="NBR_0000041301-mRNA-1"/>
    <property type="gene ID" value="NBR_0000041301"/>
</dbReference>
<reference evidence="1 2" key="2">
    <citation type="submission" date="2018-11" db="EMBL/GenBank/DDBJ databases">
        <authorList>
            <consortium name="Pathogen Informatics"/>
        </authorList>
    </citation>
    <scope>NUCLEOTIDE SEQUENCE [LARGE SCALE GENOMIC DNA]</scope>
</reference>
<dbReference type="AlphaFoldDB" id="A0A0N4XD44"/>
<gene>
    <name evidence="1" type="ORF">NBR_LOCUS414</name>
</gene>
<evidence type="ECO:0000313" key="1">
    <source>
        <dbReference type="EMBL" id="VDL62998.1"/>
    </source>
</evidence>
<evidence type="ECO:0000313" key="2">
    <source>
        <dbReference type="Proteomes" id="UP000271162"/>
    </source>
</evidence>
<dbReference type="EMBL" id="UYSL01000163">
    <property type="protein sequence ID" value="VDL62998.1"/>
    <property type="molecule type" value="Genomic_DNA"/>
</dbReference>